<dbReference type="Pfam" id="PF00134">
    <property type="entry name" value="Cyclin_N"/>
    <property type="match status" value="1"/>
</dbReference>
<accession>A0AAF3FB73</accession>
<evidence type="ECO:0000313" key="2">
    <source>
        <dbReference type="Proteomes" id="UP000887575"/>
    </source>
</evidence>
<proteinExistence type="predicted"/>
<evidence type="ECO:0000313" key="3">
    <source>
        <dbReference type="WBParaSite" id="MBELARI_LOCUS4152"/>
    </source>
</evidence>
<organism evidence="2 3">
    <name type="scientific">Mesorhabditis belari</name>
    <dbReference type="NCBI Taxonomy" id="2138241"/>
    <lineage>
        <taxon>Eukaryota</taxon>
        <taxon>Metazoa</taxon>
        <taxon>Ecdysozoa</taxon>
        <taxon>Nematoda</taxon>
        <taxon>Chromadorea</taxon>
        <taxon>Rhabditida</taxon>
        <taxon>Rhabditina</taxon>
        <taxon>Rhabditomorpha</taxon>
        <taxon>Rhabditoidea</taxon>
        <taxon>Rhabditidae</taxon>
        <taxon>Mesorhabditinae</taxon>
        <taxon>Mesorhabditis</taxon>
    </lineage>
</organism>
<dbReference type="AlphaFoldDB" id="A0AAF3FB73"/>
<protein>
    <recommendedName>
        <fullName evidence="1">Cyclin N-terminal domain-containing protein</fullName>
    </recommendedName>
</protein>
<keyword evidence="2" id="KW-1185">Reference proteome</keyword>
<sequence>MGGITQQKANAGAAVRKLATDREIEGLTSKLRRLSLDDPESERAALVQSISSKIRSARRSARRSLGSFPTCHVEKDDLVRIKEALFQAHLTSDESALSVNQTEKKLEDLVARIDENELAQFCSRAGLPLELADVGGKDYAFDIINYSLHNQMPCENVASQFPEIKRARMVDWIFCISRVVRVPDESYFLAVHLLDKALLVDKNISEMSDVENRVVMLAAVRLAGRVEFGPEYENEMCSRLKSVVCNLKLQCEEDKIKQWESQLLNFFDFGISRKHLLHFLRMFWLLMGDFMSGTEKKKNGPRKPSLVAAAIMRIGLHLFFNRGQLPEDKFPRVISSLLHKESEYVPIATNLLNWVLSSRTYIPTITRVFEADQYHPSKQELETIACELKNFDKYCRRG</sequence>
<name>A0AAF3FB73_9BILA</name>
<feature type="domain" description="Cyclin N-terminal" evidence="1">
    <location>
        <begin position="151"/>
        <end position="271"/>
    </location>
</feature>
<dbReference type="SUPFAM" id="SSF47954">
    <property type="entry name" value="Cyclin-like"/>
    <property type="match status" value="1"/>
</dbReference>
<dbReference type="InterPro" id="IPR036915">
    <property type="entry name" value="Cyclin-like_sf"/>
</dbReference>
<reference evidence="3" key="1">
    <citation type="submission" date="2024-02" db="UniProtKB">
        <authorList>
            <consortium name="WormBaseParasite"/>
        </authorList>
    </citation>
    <scope>IDENTIFICATION</scope>
</reference>
<dbReference type="Gene3D" id="1.10.472.10">
    <property type="entry name" value="Cyclin-like"/>
    <property type="match status" value="1"/>
</dbReference>
<dbReference type="Proteomes" id="UP000887575">
    <property type="component" value="Unassembled WGS sequence"/>
</dbReference>
<dbReference type="InterPro" id="IPR006671">
    <property type="entry name" value="Cyclin_N"/>
</dbReference>
<evidence type="ECO:0000259" key="1">
    <source>
        <dbReference type="Pfam" id="PF00134"/>
    </source>
</evidence>
<dbReference type="WBParaSite" id="MBELARI_LOCUS4152">
    <property type="protein sequence ID" value="MBELARI_LOCUS4152"/>
    <property type="gene ID" value="MBELARI_LOCUS4152"/>
</dbReference>